<name>A0A239EVC7_9FIRM</name>
<sequence>MKLTNCPKCGRLIKDEGEGEILCSRCAVEEGEPYKLVRQYVYEHQGATILEVSQATGVSERLILKYLKEGRLSLLEKRSLLLYCEKCGVSIDRGSICGMCLKKELQTKEQSGYGESKQATVSGFGRRRR</sequence>
<dbReference type="AlphaFoldDB" id="A0A239EVC7"/>
<dbReference type="RefSeq" id="WP_089283234.1">
    <property type="nucleotide sequence ID" value="NZ_FZOJ01000011.1"/>
</dbReference>
<evidence type="ECO:0000313" key="2">
    <source>
        <dbReference type="EMBL" id="SNS48720.1"/>
    </source>
</evidence>
<evidence type="ECO:0000313" key="3">
    <source>
        <dbReference type="Proteomes" id="UP000198304"/>
    </source>
</evidence>
<accession>A0A239EVC7</accession>
<feature type="region of interest" description="Disordered" evidence="1">
    <location>
        <begin position="107"/>
        <end position="129"/>
    </location>
</feature>
<dbReference type="OrthoDB" id="1739831at2"/>
<evidence type="ECO:0000256" key="1">
    <source>
        <dbReference type="SAM" id="MobiDB-lite"/>
    </source>
</evidence>
<proteinExistence type="predicted"/>
<dbReference type="EMBL" id="FZOJ01000011">
    <property type="protein sequence ID" value="SNS48720.1"/>
    <property type="molecule type" value="Genomic_DNA"/>
</dbReference>
<evidence type="ECO:0008006" key="4">
    <source>
        <dbReference type="Google" id="ProtNLM"/>
    </source>
</evidence>
<protein>
    <recommendedName>
        <fullName evidence="4">Flagellar operon protein TIGR03826</fullName>
    </recommendedName>
</protein>
<organism evidence="2 3">
    <name type="scientific">Anaerovirgula multivorans</name>
    <dbReference type="NCBI Taxonomy" id="312168"/>
    <lineage>
        <taxon>Bacteria</taxon>
        <taxon>Bacillati</taxon>
        <taxon>Bacillota</taxon>
        <taxon>Clostridia</taxon>
        <taxon>Peptostreptococcales</taxon>
        <taxon>Natronincolaceae</taxon>
        <taxon>Anaerovirgula</taxon>
    </lineage>
</organism>
<dbReference type="Proteomes" id="UP000198304">
    <property type="component" value="Unassembled WGS sequence"/>
</dbReference>
<gene>
    <name evidence="2" type="ORF">SAMN05446037_101157</name>
</gene>
<keyword evidence="3" id="KW-1185">Reference proteome</keyword>
<reference evidence="2 3" key="1">
    <citation type="submission" date="2017-06" db="EMBL/GenBank/DDBJ databases">
        <authorList>
            <person name="Kim H.J."/>
            <person name="Triplett B.A."/>
        </authorList>
    </citation>
    <scope>NUCLEOTIDE SEQUENCE [LARGE SCALE GENOMIC DNA]</scope>
    <source>
        <strain evidence="2 3">SCA</strain>
    </source>
</reference>